<proteinExistence type="predicted"/>
<evidence type="ECO:0000313" key="2">
    <source>
        <dbReference type="EMBL" id="RAR46993.1"/>
    </source>
</evidence>
<keyword evidence="1" id="KW-0732">Signal</keyword>
<dbReference type="NCBIfam" id="TIGR02601">
    <property type="entry name" value="autotrns_rpt"/>
    <property type="match status" value="1"/>
</dbReference>
<sequence>MEKNYTHFIFKPLGGTLFLCLFLMVSFGVLGQQNVFHRDNANTGDWGSGNLPWFYQTSNNNQGDPDNGNTTRNDVFIGHNNNTTMSLNGRFYLHRDFTFQTGASTARTLNNTTGGGFSFSRSLINASTATHIFNTPVGIDATNSEIVLSNGSGGSFTFNGSVFTNNNLVFLRNSNGNTGTITFNGAVPNGGSFVKQNGGTANFTGSADFSGSIFIDEGTVRVGRNLGSNVIEIGGGIAASSPLNATLEVANGGTTISKGITVKNFNSIGGNRAITFSHPSSTTATLSGTIALEKVVTITNPSTNNGAILSNTISGVGGITKAGTGLLTISSGTVTYSGATTISAGEVRFNPSGNLTLSTAFTLENGAVLATTGIASTRTLTSSGANATFRLNSGTATLALGTSAHTITFANSSSVTWAGTTLTITGWVGTAGQAGTSGRVFFGNSASGLTTSQLDKINFTGFPNGAQLLATGELVPRCANPTNGGTIAGNQALCSGGDPAAFTSTTNPSGQTGTLVYQWQISTTSSTAGFSDISGATSDVYDAPAGITQTTWFKRLARVTCQPDWTNAAESNVLELTIASTTWTPANGGSWTNGVPTATTAAIISADYAEAVNMTACSLTINNNAIVTIPAGNNVILNGALTVDSGSFTLENNANLIQSGTTNDNLGDVTVFRNSSSLFRLDYTLWSSPVAGQNLLAFSPNTLANRFYTYNSGTNNYSPIVPSTNDFAAGVGYLIRMPDNHPTTTATLWSGQFNGVPNNGNVSVSVANDTYNAVGNPYPSTIDADDFINANSLTEALYFWRKTNGASGSAYATYTLAGGVGTDSSDSSSQVPNGIIQVGQGFIVKSTSTTINFDNTMRIGDNGNQFFRNSSEIENNRIRLTATGANGFYSQVLVNYRSEATDAYDAALDGRYINDSDTAFYTLLDQEPFVIQARALPFEQTDVVNLGFQTTTAGTFTLTLNEKDGVFAANSTIFIKDNALGIWHNITESPYEFVSEVGTFSARLELVYQEPLSVIESAVTANHFIVVKENNGLTVRSVNEAIATVTVFDLSGRQIASSQNNSSTSVTVPLGTTQTQVLLLQVVTQDGLVVSKKVVY</sequence>
<dbReference type="AlphaFoldDB" id="A0A328WLC7"/>
<dbReference type="RefSeq" id="WP_181456948.1">
    <property type="nucleotide sequence ID" value="NZ_QLSV01000012.1"/>
</dbReference>
<dbReference type="NCBIfam" id="NF033708">
    <property type="entry name" value="T9SS_Cterm_ChiA"/>
    <property type="match status" value="1"/>
</dbReference>
<comment type="caution">
    <text evidence="2">The sequence shown here is derived from an EMBL/GenBank/DDBJ whole genome shotgun (WGS) entry which is preliminary data.</text>
</comment>
<dbReference type="InterPro" id="IPR013425">
    <property type="entry name" value="Autotrns_rpt"/>
</dbReference>
<gene>
    <name evidence="2" type="ORF">B0I10_1126</name>
</gene>
<keyword evidence="3" id="KW-1185">Reference proteome</keyword>
<accession>A0A328WLC7</accession>
<reference evidence="2 3" key="1">
    <citation type="submission" date="2018-06" db="EMBL/GenBank/DDBJ databases">
        <title>Genomic Encyclopedia of Type Strains, Phase III (KMG-III): the genomes of soil and plant-associated and newly described type strains.</title>
        <authorList>
            <person name="Whitman W."/>
        </authorList>
    </citation>
    <scope>NUCLEOTIDE SEQUENCE [LARGE SCALE GENOMIC DNA]</scope>
    <source>
        <strain evidence="2 3">CGMCC 1.12504</strain>
    </source>
</reference>
<name>A0A328WLC7_9FLAO</name>
<dbReference type="Pfam" id="PF12951">
    <property type="entry name" value="PATR"/>
    <property type="match status" value="2"/>
</dbReference>
<dbReference type="EMBL" id="QLSV01000012">
    <property type="protein sequence ID" value="RAR46993.1"/>
    <property type="molecule type" value="Genomic_DNA"/>
</dbReference>
<evidence type="ECO:0000313" key="3">
    <source>
        <dbReference type="Proteomes" id="UP000249518"/>
    </source>
</evidence>
<organism evidence="2 3">
    <name type="scientific">Flavobacterium lacus</name>
    <dbReference type="NCBI Taxonomy" id="1353778"/>
    <lineage>
        <taxon>Bacteria</taxon>
        <taxon>Pseudomonadati</taxon>
        <taxon>Bacteroidota</taxon>
        <taxon>Flavobacteriia</taxon>
        <taxon>Flavobacteriales</taxon>
        <taxon>Flavobacteriaceae</taxon>
        <taxon>Flavobacterium</taxon>
    </lineage>
</organism>
<evidence type="ECO:0000256" key="1">
    <source>
        <dbReference type="ARBA" id="ARBA00022729"/>
    </source>
</evidence>
<protein>
    <submittedName>
        <fullName evidence="2">Autotransporter-associated beta strand protein</fullName>
    </submittedName>
</protein>
<dbReference type="Proteomes" id="UP000249518">
    <property type="component" value="Unassembled WGS sequence"/>
</dbReference>